<sequence>MSTHTTFSYIRYSVQKRNEEKESPEIQPSDR</sequence>
<proteinExistence type="predicted"/>
<keyword evidence="3" id="KW-1185">Reference proteome</keyword>
<comment type="caution">
    <text evidence="2">The sequence shown here is derived from an EMBL/GenBank/DDBJ whole genome shotgun (WGS) entry which is preliminary data.</text>
</comment>
<protein>
    <submittedName>
        <fullName evidence="2">Uncharacterized protein</fullName>
    </submittedName>
</protein>
<dbReference type="AlphaFoldDB" id="A0A6V8P5V2"/>
<accession>A0A6V8P5V2</accession>
<feature type="region of interest" description="Disordered" evidence="1">
    <location>
        <begin position="1"/>
        <end position="31"/>
    </location>
</feature>
<reference evidence="2 3" key="1">
    <citation type="journal article" date="2020" name="Front. Microbiol.">
        <title>Single-cell genomics of novel Actinobacteria with the Wood-Ljungdahl pathway discovered in a serpentinizing system.</title>
        <authorList>
            <person name="Merino N."/>
            <person name="Kawai M."/>
            <person name="Boyd E.S."/>
            <person name="Colman D.R."/>
            <person name="McGlynn S.E."/>
            <person name="Nealson K.H."/>
            <person name="Kurokawa K."/>
            <person name="Hongoh Y."/>
        </authorList>
    </citation>
    <scope>NUCLEOTIDE SEQUENCE [LARGE SCALE GENOMIC DNA]</scope>
    <source>
        <strain evidence="2 3">S33</strain>
    </source>
</reference>
<evidence type="ECO:0000313" key="2">
    <source>
        <dbReference type="EMBL" id="GFP27703.1"/>
    </source>
</evidence>
<organism evidence="2 3">
    <name type="scientific">Candidatus Hakubella thermalkaliphila</name>
    <dbReference type="NCBI Taxonomy" id="2754717"/>
    <lineage>
        <taxon>Bacteria</taxon>
        <taxon>Bacillati</taxon>
        <taxon>Actinomycetota</taxon>
        <taxon>Actinomycetota incertae sedis</taxon>
        <taxon>Candidatus Hakubellales</taxon>
        <taxon>Candidatus Hakubellaceae</taxon>
        <taxon>Candidatus Hakubella</taxon>
    </lineage>
</organism>
<name>A0A6V8P5V2_9ACTN</name>
<dbReference type="Proteomes" id="UP000591948">
    <property type="component" value="Unassembled WGS sequence"/>
</dbReference>
<evidence type="ECO:0000313" key="3">
    <source>
        <dbReference type="Proteomes" id="UP000591948"/>
    </source>
</evidence>
<evidence type="ECO:0000256" key="1">
    <source>
        <dbReference type="SAM" id="MobiDB-lite"/>
    </source>
</evidence>
<gene>
    <name evidence="2" type="ORF">HKBW3S33_01113</name>
</gene>
<feature type="compositionally biased region" description="Basic and acidic residues" evidence="1">
    <location>
        <begin position="16"/>
        <end position="31"/>
    </location>
</feature>
<dbReference type="EMBL" id="BLRY01000057">
    <property type="protein sequence ID" value="GFP27703.1"/>
    <property type="molecule type" value="Genomic_DNA"/>
</dbReference>